<evidence type="ECO:0000256" key="2">
    <source>
        <dbReference type="SAM" id="MobiDB-lite"/>
    </source>
</evidence>
<feature type="transmembrane region" description="Helical" evidence="3">
    <location>
        <begin position="94"/>
        <end position="111"/>
    </location>
</feature>
<protein>
    <submittedName>
        <fullName evidence="4">Uncharacterized protein</fullName>
    </submittedName>
</protein>
<keyword evidence="3" id="KW-1133">Transmembrane helix</keyword>
<feature type="coiled-coil region" evidence="1">
    <location>
        <begin position="108"/>
        <end position="135"/>
    </location>
</feature>
<name>A0ABQ5BFD5_9ASTR</name>
<evidence type="ECO:0000313" key="5">
    <source>
        <dbReference type="Proteomes" id="UP001151760"/>
    </source>
</evidence>
<keyword evidence="1" id="KW-0175">Coiled coil</keyword>
<gene>
    <name evidence="4" type="ORF">Tco_0860388</name>
</gene>
<dbReference type="EMBL" id="BQNB010013222">
    <property type="protein sequence ID" value="GJT13346.1"/>
    <property type="molecule type" value="Genomic_DNA"/>
</dbReference>
<proteinExistence type="predicted"/>
<keyword evidence="3" id="KW-0472">Membrane</keyword>
<organism evidence="4 5">
    <name type="scientific">Tanacetum coccineum</name>
    <dbReference type="NCBI Taxonomy" id="301880"/>
    <lineage>
        <taxon>Eukaryota</taxon>
        <taxon>Viridiplantae</taxon>
        <taxon>Streptophyta</taxon>
        <taxon>Embryophyta</taxon>
        <taxon>Tracheophyta</taxon>
        <taxon>Spermatophyta</taxon>
        <taxon>Magnoliopsida</taxon>
        <taxon>eudicotyledons</taxon>
        <taxon>Gunneridae</taxon>
        <taxon>Pentapetalae</taxon>
        <taxon>asterids</taxon>
        <taxon>campanulids</taxon>
        <taxon>Asterales</taxon>
        <taxon>Asteraceae</taxon>
        <taxon>Asteroideae</taxon>
        <taxon>Anthemideae</taxon>
        <taxon>Anthemidinae</taxon>
        <taxon>Tanacetum</taxon>
    </lineage>
</organism>
<evidence type="ECO:0000313" key="4">
    <source>
        <dbReference type="EMBL" id="GJT13346.1"/>
    </source>
</evidence>
<feature type="region of interest" description="Disordered" evidence="2">
    <location>
        <begin position="194"/>
        <end position="220"/>
    </location>
</feature>
<comment type="caution">
    <text evidence="4">The sequence shown here is derived from an EMBL/GenBank/DDBJ whole genome shotgun (WGS) entry which is preliminary data.</text>
</comment>
<evidence type="ECO:0000256" key="1">
    <source>
        <dbReference type="SAM" id="Coils"/>
    </source>
</evidence>
<keyword evidence="5" id="KW-1185">Reference proteome</keyword>
<reference evidence="4" key="1">
    <citation type="journal article" date="2022" name="Int. J. Mol. Sci.">
        <title>Draft Genome of Tanacetum Coccineum: Genomic Comparison of Closely Related Tanacetum-Family Plants.</title>
        <authorList>
            <person name="Yamashiro T."/>
            <person name="Shiraishi A."/>
            <person name="Nakayama K."/>
            <person name="Satake H."/>
        </authorList>
    </citation>
    <scope>NUCLEOTIDE SEQUENCE</scope>
</reference>
<reference evidence="4" key="2">
    <citation type="submission" date="2022-01" db="EMBL/GenBank/DDBJ databases">
        <authorList>
            <person name="Yamashiro T."/>
            <person name="Shiraishi A."/>
            <person name="Satake H."/>
            <person name="Nakayama K."/>
        </authorList>
    </citation>
    <scope>NUCLEOTIDE SEQUENCE</scope>
</reference>
<feature type="compositionally biased region" description="Polar residues" evidence="2">
    <location>
        <begin position="197"/>
        <end position="214"/>
    </location>
</feature>
<evidence type="ECO:0000256" key="3">
    <source>
        <dbReference type="SAM" id="Phobius"/>
    </source>
</evidence>
<accession>A0ABQ5BFD5</accession>
<dbReference type="Proteomes" id="UP001151760">
    <property type="component" value="Unassembled WGS sequence"/>
</dbReference>
<sequence length="220" mass="24615">MISNVTPLAWRGHLDNQLDVDLLNLHDRCYARQSVVDNVVNRRARELLRVVDQMKGGCDVLKEREKARDKECEELKAKCEAAMADFDNNPCARLQWWILIIILLLMFFTGYQENLTTLESKVAALEVEKGRLEAVEATHRQEVKVIKCGRVGCGHERTPRSGEVIADTSASVEAFLSKKPKSLRRLTLTKTYALAPSTPSQKATPSSTPMSKSVSPPPIV</sequence>
<keyword evidence="3" id="KW-0812">Transmembrane</keyword>